<protein>
    <submittedName>
        <fullName evidence="2">Uncharacterized protein</fullName>
    </submittedName>
</protein>
<reference evidence="1 4" key="1">
    <citation type="submission" date="2013-05" db="EMBL/GenBank/DDBJ databases">
        <title>Genome Sequence of Streptomyces fradiae.</title>
        <authorList>
            <person name="Kirby R."/>
        </authorList>
    </citation>
    <scope>NUCLEOTIDE SEQUENCE [LARGE SCALE GENOMIC DNA]</scope>
    <source>
        <strain evidence="1 4">ATCC 10745</strain>
    </source>
</reference>
<proteinExistence type="predicted"/>
<evidence type="ECO:0000313" key="4">
    <source>
        <dbReference type="Proteomes" id="UP000731519"/>
    </source>
</evidence>
<organism evidence="2 3">
    <name type="scientific">Streptomyces fradiae ATCC 10745 = DSM 40063</name>
    <dbReference type="NCBI Taxonomy" id="1319510"/>
    <lineage>
        <taxon>Bacteria</taxon>
        <taxon>Bacillati</taxon>
        <taxon>Actinomycetota</taxon>
        <taxon>Actinomycetes</taxon>
        <taxon>Kitasatosporales</taxon>
        <taxon>Streptomycetaceae</taxon>
        <taxon>Streptomyces</taxon>
    </lineage>
</organism>
<evidence type="ECO:0000313" key="1">
    <source>
        <dbReference type="EMBL" id="KAF0646716.1"/>
    </source>
</evidence>
<gene>
    <name evidence="2" type="ORF">BG846_03771</name>
    <name evidence="1" type="ORF">K701_27430</name>
</gene>
<evidence type="ECO:0000313" key="3">
    <source>
        <dbReference type="Proteomes" id="UP000194318"/>
    </source>
</evidence>
<name>A0A1Y2NSX4_STRFR</name>
<dbReference type="EMBL" id="ASYR01000048">
    <property type="protein sequence ID" value="KAF0646716.1"/>
    <property type="molecule type" value="Genomic_DNA"/>
</dbReference>
<dbReference type="AlphaFoldDB" id="A0A1Y2NSX4"/>
<reference evidence="2 3" key="2">
    <citation type="submission" date="2016-09" db="EMBL/GenBank/DDBJ databases">
        <title>Streptomyces fradiae DSM40063, a candidate organism with high potential of specific P450 cytochromes.</title>
        <authorList>
            <person name="Grumaz C."/>
            <person name="Vainshtein Y."/>
            <person name="Kirstahler P."/>
            <person name="Sohn K."/>
        </authorList>
    </citation>
    <scope>NUCLEOTIDE SEQUENCE [LARGE SCALE GENOMIC DNA]</scope>
    <source>
        <strain evidence="2 3">DSM 40063</strain>
    </source>
</reference>
<dbReference type="EMBL" id="MIFZ01000278">
    <property type="protein sequence ID" value="OSY50603.1"/>
    <property type="molecule type" value="Genomic_DNA"/>
</dbReference>
<accession>A0A1Y2NSX4</accession>
<keyword evidence="4" id="KW-1185">Reference proteome</keyword>
<dbReference type="Proteomes" id="UP000731519">
    <property type="component" value="Unassembled WGS sequence"/>
</dbReference>
<evidence type="ECO:0000313" key="2">
    <source>
        <dbReference type="EMBL" id="OSY50603.1"/>
    </source>
</evidence>
<dbReference type="Proteomes" id="UP000194318">
    <property type="component" value="Unassembled WGS sequence"/>
</dbReference>
<sequence>MAVVWGWFPWRRTALRRRVVVNLADKAFAGVLWAKRGPLLVLRDVTLMQHGAADTPMDGEVIVERSRVEFIQATGG</sequence>
<comment type="caution">
    <text evidence="2">The sequence shown here is derived from an EMBL/GenBank/DDBJ whole genome shotgun (WGS) entry which is preliminary data.</text>
</comment>